<evidence type="ECO:0000313" key="2">
    <source>
        <dbReference type="WBParaSite" id="L893_g14837.t1"/>
    </source>
</evidence>
<name>A0A1I7YCU3_9BILA</name>
<protein>
    <submittedName>
        <fullName evidence="2">Brix domain-containing protein</fullName>
    </submittedName>
</protein>
<proteinExistence type="predicted"/>
<dbReference type="WBParaSite" id="L893_g14837.t1">
    <property type="protein sequence ID" value="L893_g14837.t1"/>
    <property type="gene ID" value="L893_g14837"/>
</dbReference>
<dbReference type="Proteomes" id="UP000095287">
    <property type="component" value="Unplaced"/>
</dbReference>
<evidence type="ECO:0000313" key="1">
    <source>
        <dbReference type="Proteomes" id="UP000095287"/>
    </source>
</evidence>
<keyword evidence="1" id="KW-1185">Reference proteome</keyword>
<organism evidence="1 2">
    <name type="scientific">Steinernema glaseri</name>
    <dbReference type="NCBI Taxonomy" id="37863"/>
    <lineage>
        <taxon>Eukaryota</taxon>
        <taxon>Metazoa</taxon>
        <taxon>Ecdysozoa</taxon>
        <taxon>Nematoda</taxon>
        <taxon>Chromadorea</taxon>
        <taxon>Rhabditida</taxon>
        <taxon>Tylenchina</taxon>
        <taxon>Panagrolaimomorpha</taxon>
        <taxon>Strongyloidoidea</taxon>
        <taxon>Steinernematidae</taxon>
        <taxon>Steinernema</taxon>
    </lineage>
</organism>
<accession>A0A1I7YCU3</accession>
<sequence length="171" mass="19571">MRLPVDSVDLWLTTEKIQAAAEEFFKSTGPLYRIIITYTHSPLKPSTVDAMIKKFVPVNFGRFILLQRTRLTKDQLEKLILKCEMSRKPLMVMVRPEGVTSNSKVTDFFNFDKHYSKKVVKEGVVTANREGAKLESLVKVKRGAVTASRKEAELELRVNFRNGDVLCCSWM</sequence>
<reference evidence="2" key="1">
    <citation type="submission" date="2016-11" db="UniProtKB">
        <authorList>
            <consortium name="WormBaseParasite"/>
        </authorList>
    </citation>
    <scope>IDENTIFICATION</scope>
</reference>
<dbReference type="AlphaFoldDB" id="A0A1I7YCU3"/>